<organism evidence="2 3">
    <name type="scientific">Streptomyces humicola</name>
    <dbReference type="NCBI Taxonomy" id="2953240"/>
    <lineage>
        <taxon>Bacteria</taxon>
        <taxon>Bacillati</taxon>
        <taxon>Actinomycetota</taxon>
        <taxon>Actinomycetes</taxon>
        <taxon>Kitasatosporales</taxon>
        <taxon>Streptomycetaceae</taxon>
        <taxon>Streptomyces</taxon>
    </lineage>
</organism>
<keyword evidence="3" id="KW-1185">Reference proteome</keyword>
<proteinExistence type="predicted"/>
<evidence type="ECO:0000256" key="1">
    <source>
        <dbReference type="SAM" id="MobiDB-lite"/>
    </source>
</evidence>
<comment type="caution">
    <text evidence="2">The sequence shown here is derived from an EMBL/GenBank/DDBJ whole genome shotgun (WGS) entry which is preliminary data.</text>
</comment>
<accession>A0ABT1PU27</accession>
<reference evidence="2" key="1">
    <citation type="submission" date="2022-06" db="EMBL/GenBank/DDBJ databases">
        <title>Draft genome sequence of Streptomyces sp. RB6PN25 isolated from peat swamp forest in Thailand.</title>
        <authorList>
            <person name="Duangmal K."/>
            <person name="Klaysubun C."/>
        </authorList>
    </citation>
    <scope>NUCLEOTIDE SEQUENCE</scope>
    <source>
        <strain evidence="2">RB6PN25</strain>
    </source>
</reference>
<dbReference type="EMBL" id="JANFNG010000004">
    <property type="protein sequence ID" value="MCQ4080633.1"/>
    <property type="molecule type" value="Genomic_DNA"/>
</dbReference>
<evidence type="ECO:0000313" key="2">
    <source>
        <dbReference type="EMBL" id="MCQ4080633.1"/>
    </source>
</evidence>
<protein>
    <submittedName>
        <fullName evidence="2">Uncharacterized protein</fullName>
    </submittedName>
</protein>
<evidence type="ECO:0000313" key="3">
    <source>
        <dbReference type="Proteomes" id="UP001057702"/>
    </source>
</evidence>
<gene>
    <name evidence="2" type="ORF">NGB36_08470</name>
</gene>
<name>A0ABT1PU27_9ACTN</name>
<feature type="region of interest" description="Disordered" evidence="1">
    <location>
        <begin position="33"/>
        <end position="53"/>
    </location>
</feature>
<dbReference type="RefSeq" id="WP_255919536.1">
    <property type="nucleotide sequence ID" value="NZ_JANFNG010000004.1"/>
</dbReference>
<sequence length="93" mass="10486">MITEHAMERAEFTCGHCWHRWTIDYDVQLSKDDHGRDRESFTHNGIPTPSPYTPVGAWPCPQCGRRSVGRLVERRPLPHPSIQPAAAVPAPSD</sequence>
<dbReference type="Proteomes" id="UP001057702">
    <property type="component" value="Unassembled WGS sequence"/>
</dbReference>